<sequence>MAVITFVFKLKAKNGNGMNNVLQNGSDQRDAERKILEKYPGATILEVRRQ</sequence>
<evidence type="ECO:0000313" key="2">
    <source>
        <dbReference type="Proteomes" id="UP000186736"/>
    </source>
</evidence>
<comment type="caution">
    <text evidence="1">The sequence shown here is derived from an EMBL/GenBank/DDBJ whole genome shotgun (WGS) entry which is preliminary data.</text>
</comment>
<dbReference type="EMBL" id="MKZO01000018">
    <property type="protein sequence ID" value="OLS62758.1"/>
    <property type="molecule type" value="Genomic_DNA"/>
</dbReference>
<dbReference type="AlphaFoldDB" id="A0A1Q9R5X1"/>
<dbReference type="RefSeq" id="WP_178391990.1">
    <property type="nucleotide sequence ID" value="NZ_MKZO01000018.1"/>
</dbReference>
<organism evidence="1 2">
    <name type="scientific">Pseudomonas putida</name>
    <name type="common">Arthrobacter siderocapsulatus</name>
    <dbReference type="NCBI Taxonomy" id="303"/>
    <lineage>
        <taxon>Bacteria</taxon>
        <taxon>Pseudomonadati</taxon>
        <taxon>Pseudomonadota</taxon>
        <taxon>Gammaproteobacteria</taxon>
        <taxon>Pseudomonadales</taxon>
        <taxon>Pseudomonadaceae</taxon>
        <taxon>Pseudomonas</taxon>
    </lineage>
</organism>
<dbReference type="Proteomes" id="UP000186736">
    <property type="component" value="Unassembled WGS sequence"/>
</dbReference>
<proteinExistence type="predicted"/>
<gene>
    <name evidence="1" type="ORF">PSEMO_23190</name>
</gene>
<reference evidence="1 2" key="1">
    <citation type="submission" date="2016-10" db="EMBL/GenBank/DDBJ databases">
        <title>Genome Sequence of Pseudomonas putida GM4FR.</title>
        <authorList>
            <person name="Poehlein A."/>
            <person name="Wemheuer F."/>
            <person name="Hollensteiner J."/>
            <person name="Wemheuer B."/>
        </authorList>
    </citation>
    <scope>NUCLEOTIDE SEQUENCE [LARGE SCALE GENOMIC DNA]</scope>
    <source>
        <strain evidence="1 2">GM4FR</strain>
    </source>
</reference>
<evidence type="ECO:0000313" key="1">
    <source>
        <dbReference type="EMBL" id="OLS62758.1"/>
    </source>
</evidence>
<protein>
    <submittedName>
        <fullName evidence="1">Uncharacterized protein</fullName>
    </submittedName>
</protein>
<accession>A0A1Q9R5X1</accession>
<name>A0A1Q9R5X1_PSEPU</name>